<feature type="compositionally biased region" description="Low complexity" evidence="1">
    <location>
        <begin position="365"/>
        <end position="375"/>
    </location>
</feature>
<evidence type="ECO:0000256" key="2">
    <source>
        <dbReference type="SAM" id="SignalP"/>
    </source>
</evidence>
<organism evidence="3 4">
    <name type="scientific">Zavarzinia aquatilis</name>
    <dbReference type="NCBI Taxonomy" id="2211142"/>
    <lineage>
        <taxon>Bacteria</taxon>
        <taxon>Pseudomonadati</taxon>
        <taxon>Pseudomonadota</taxon>
        <taxon>Alphaproteobacteria</taxon>
        <taxon>Rhodospirillales</taxon>
        <taxon>Zavarziniaceae</taxon>
        <taxon>Zavarzinia</taxon>
    </lineage>
</organism>
<evidence type="ECO:0000313" key="3">
    <source>
        <dbReference type="EMBL" id="PWR19347.1"/>
    </source>
</evidence>
<sequence>MFFHCRSVLLMSRLFLALLMAALAFALPARADTYSVDGVAAQATASDPLAARDVALSKAQREALDTLLKRLAAQGAAGRLPAATDQLVFQTMQGFEVQQEKTTATSYSAILTVEFRREAIDQLLAGAGVDYVETAAQPLVVVPLFVGPAGAVLFEGDNPWRDAWDRRSAGTDAVKLVLPQGDLADLQALTPEAARQGDVAGLTQIAQHYEASGALLAQVTEAAGGLAVSVADAGQAPFYSGSFPAGAYDQAVAAAAAAVQERYRSQNAVPSGPPARLEATAVFAGLKDWQALKAAVEATPGVHKVTVSKLTVGKAAVVIDYQGEPAGLRNMLSQRGVGLDLGAEGWQLHQGVSPGALAPGATDNPFAFTPSAAPLAPAPAPAPSPAPDFLFQ</sequence>
<evidence type="ECO:0008006" key="5">
    <source>
        <dbReference type="Google" id="ProtNLM"/>
    </source>
</evidence>
<keyword evidence="4" id="KW-1185">Reference proteome</keyword>
<proteinExistence type="predicted"/>
<dbReference type="EMBL" id="QGLE01000012">
    <property type="protein sequence ID" value="PWR19347.1"/>
    <property type="molecule type" value="Genomic_DNA"/>
</dbReference>
<dbReference type="Pfam" id="PF09839">
    <property type="entry name" value="DUF2066"/>
    <property type="match status" value="1"/>
</dbReference>
<dbReference type="AlphaFoldDB" id="A0A317DX72"/>
<keyword evidence="2" id="KW-0732">Signal</keyword>
<feature type="chain" id="PRO_5016447364" description="DUF2066 domain-containing protein" evidence="2">
    <location>
        <begin position="32"/>
        <end position="392"/>
    </location>
</feature>
<feature type="signal peptide" evidence="2">
    <location>
        <begin position="1"/>
        <end position="31"/>
    </location>
</feature>
<accession>A0A317DX72</accession>
<gene>
    <name evidence="3" type="ORF">DKG74_17900</name>
</gene>
<comment type="caution">
    <text evidence="3">The sequence shown here is derived from an EMBL/GenBank/DDBJ whole genome shotgun (WGS) entry which is preliminary data.</text>
</comment>
<protein>
    <recommendedName>
        <fullName evidence="5">DUF2066 domain-containing protein</fullName>
    </recommendedName>
</protein>
<name>A0A317DX72_9PROT</name>
<dbReference type="OrthoDB" id="7928976at2"/>
<dbReference type="Proteomes" id="UP000245461">
    <property type="component" value="Unassembled WGS sequence"/>
</dbReference>
<reference evidence="3 4" key="1">
    <citation type="submission" date="2018-05" db="EMBL/GenBank/DDBJ databases">
        <title>Zavarzinia sp. HR-AS.</title>
        <authorList>
            <person name="Lee Y."/>
            <person name="Jeon C.O."/>
        </authorList>
    </citation>
    <scope>NUCLEOTIDE SEQUENCE [LARGE SCALE GENOMIC DNA]</scope>
    <source>
        <strain evidence="3 4">HR-AS</strain>
    </source>
</reference>
<dbReference type="InterPro" id="IPR018642">
    <property type="entry name" value="DUF2066"/>
</dbReference>
<evidence type="ECO:0000256" key="1">
    <source>
        <dbReference type="SAM" id="MobiDB-lite"/>
    </source>
</evidence>
<evidence type="ECO:0000313" key="4">
    <source>
        <dbReference type="Proteomes" id="UP000245461"/>
    </source>
</evidence>
<feature type="region of interest" description="Disordered" evidence="1">
    <location>
        <begin position="354"/>
        <end position="392"/>
    </location>
</feature>
<feature type="compositionally biased region" description="Pro residues" evidence="1">
    <location>
        <begin position="376"/>
        <end position="386"/>
    </location>
</feature>